<dbReference type="WBParaSite" id="TCLT_0000983901-mRNA-1">
    <property type="protein sequence ID" value="TCLT_0000983901-mRNA-1"/>
    <property type="gene ID" value="TCLT_0000983901"/>
</dbReference>
<dbReference type="EMBL" id="UYYF01004891">
    <property type="protein sequence ID" value="VDN07493.1"/>
    <property type="molecule type" value="Genomic_DNA"/>
</dbReference>
<evidence type="ECO:0000256" key="1">
    <source>
        <dbReference type="SAM" id="SignalP"/>
    </source>
</evidence>
<evidence type="ECO:0000313" key="4">
    <source>
        <dbReference type="WBParaSite" id="TCLT_0000983901-mRNA-1"/>
    </source>
</evidence>
<gene>
    <name evidence="2" type="ORF">TCLT_LOCUS9828</name>
</gene>
<reference evidence="4" key="1">
    <citation type="submission" date="2017-02" db="UniProtKB">
        <authorList>
            <consortium name="WormBaseParasite"/>
        </authorList>
    </citation>
    <scope>IDENTIFICATION</scope>
</reference>
<evidence type="ECO:0000313" key="3">
    <source>
        <dbReference type="Proteomes" id="UP000276776"/>
    </source>
</evidence>
<protein>
    <submittedName>
        <fullName evidence="4">GH97_N domain-containing protein</fullName>
    </submittedName>
</protein>
<feature type="chain" id="PRO_5043126777" evidence="1">
    <location>
        <begin position="20"/>
        <end position="114"/>
    </location>
</feature>
<keyword evidence="1" id="KW-0732">Signal</keyword>
<dbReference type="OrthoDB" id="5815737at2759"/>
<sequence length="114" mass="12712">MFSLTLITLLTALICGCHGGVSNIRAKPGQTVVLEFMESPNDIEAEFMNAEGVHDRKLIIKDGEITELATKIYGNRITYNSGNLTIQDMKESDPLAYHYHAAKYPHVLMIDLTE</sequence>
<name>A0A0N5D9M4_THECL</name>
<feature type="signal peptide" evidence="1">
    <location>
        <begin position="1"/>
        <end position="19"/>
    </location>
</feature>
<dbReference type="Proteomes" id="UP000276776">
    <property type="component" value="Unassembled WGS sequence"/>
</dbReference>
<organism evidence="4">
    <name type="scientific">Thelazia callipaeda</name>
    <name type="common">Oriental eyeworm</name>
    <name type="synonym">Parasitic nematode</name>
    <dbReference type="NCBI Taxonomy" id="103827"/>
    <lineage>
        <taxon>Eukaryota</taxon>
        <taxon>Metazoa</taxon>
        <taxon>Ecdysozoa</taxon>
        <taxon>Nematoda</taxon>
        <taxon>Chromadorea</taxon>
        <taxon>Rhabditida</taxon>
        <taxon>Spirurina</taxon>
        <taxon>Spiruromorpha</taxon>
        <taxon>Thelazioidea</taxon>
        <taxon>Thelaziidae</taxon>
        <taxon>Thelazia</taxon>
    </lineage>
</organism>
<keyword evidence="3" id="KW-1185">Reference proteome</keyword>
<accession>A0A0N5D9M4</accession>
<dbReference type="AlphaFoldDB" id="A0A0N5D9M4"/>
<evidence type="ECO:0000313" key="2">
    <source>
        <dbReference type="EMBL" id="VDN07493.1"/>
    </source>
</evidence>
<proteinExistence type="predicted"/>
<reference evidence="2 3" key="2">
    <citation type="submission" date="2018-11" db="EMBL/GenBank/DDBJ databases">
        <authorList>
            <consortium name="Pathogen Informatics"/>
        </authorList>
    </citation>
    <scope>NUCLEOTIDE SEQUENCE [LARGE SCALE GENOMIC DNA]</scope>
</reference>